<dbReference type="Proteomes" id="UP001527866">
    <property type="component" value="Unassembled WGS sequence"/>
</dbReference>
<evidence type="ECO:0000313" key="4">
    <source>
        <dbReference type="Proteomes" id="UP001527866"/>
    </source>
</evidence>
<gene>
    <name evidence="3" type="ORF">O4J56_10675</name>
</gene>
<evidence type="ECO:0000256" key="2">
    <source>
        <dbReference type="SAM" id="SignalP"/>
    </source>
</evidence>
<dbReference type="EMBL" id="JAQFWQ010000024">
    <property type="protein sequence ID" value="MDA2811101.1"/>
    <property type="molecule type" value="Genomic_DNA"/>
</dbReference>
<keyword evidence="4" id="KW-1185">Reference proteome</keyword>
<feature type="compositionally biased region" description="Low complexity" evidence="1">
    <location>
        <begin position="293"/>
        <end position="305"/>
    </location>
</feature>
<name>A0ABT4U329_9ACTN</name>
<accession>A0ABT4U329</accession>
<protein>
    <recommendedName>
        <fullName evidence="5">DUF4367 domain-containing protein</fullName>
    </recommendedName>
</protein>
<reference evidence="3 4" key="1">
    <citation type="submission" date="2023-01" db="EMBL/GenBank/DDBJ databases">
        <title>Draft genome sequence of Nocardiopsis sp. RSe5-2 isolated from halophytes.</title>
        <authorList>
            <person name="Duangmal K."/>
            <person name="Chantavorakit T."/>
        </authorList>
    </citation>
    <scope>NUCLEOTIDE SEQUENCE [LARGE SCALE GENOMIC DNA]</scope>
    <source>
        <strain evidence="3 4">RSe5-2</strain>
    </source>
</reference>
<comment type="caution">
    <text evidence="3">The sequence shown here is derived from an EMBL/GenBank/DDBJ whole genome shotgun (WGS) entry which is preliminary data.</text>
</comment>
<dbReference type="RefSeq" id="WP_270685564.1">
    <property type="nucleotide sequence ID" value="NZ_JAQFWQ010000024.1"/>
</dbReference>
<keyword evidence="2" id="KW-0732">Signal</keyword>
<feature type="region of interest" description="Disordered" evidence="1">
    <location>
        <begin position="177"/>
        <end position="343"/>
    </location>
</feature>
<organism evidence="3 4">
    <name type="scientific">Nocardiopsis endophytica</name>
    <dbReference type="NCBI Taxonomy" id="3018445"/>
    <lineage>
        <taxon>Bacteria</taxon>
        <taxon>Bacillati</taxon>
        <taxon>Actinomycetota</taxon>
        <taxon>Actinomycetes</taxon>
        <taxon>Streptosporangiales</taxon>
        <taxon>Nocardiopsidaceae</taxon>
        <taxon>Nocardiopsis</taxon>
    </lineage>
</organism>
<evidence type="ECO:0000256" key="1">
    <source>
        <dbReference type="SAM" id="MobiDB-lite"/>
    </source>
</evidence>
<evidence type="ECO:0000313" key="3">
    <source>
        <dbReference type="EMBL" id="MDA2811101.1"/>
    </source>
</evidence>
<sequence>MRKHHKRWIALAGTTAVCLAGFGLVGGASAAADDDEGLRWPVIQQRASTYAIDGFEIGYLPAELERYGISAESATGKKGERTSHIAWVQGPDATYGKVAILRDADLTSLDVLRSRRYDHLEDASLERVEAEEERQEAYVSESTGDYFFLQEEGVAVAAYLQPDKWDAEELAKFATSVRPQAAEVSEAANAPEDDPPPEEEGEEPAAEEPAAEAPAEEPAEEAPTEEAPAEEPAAEEPAAEEPAAEEPAAEEPAAEEPAAEEPAAEEPAAEAPEEEAPGEQPAEDATGSEEAADGAAEQETGAAEEPAAEEAPAEEPAAGGTAEGDEGAEAATDGETVGIRLPQGATAVDVRTCLAEEITGGELDEEMRETARDAEKFTAFWGETALADRRTAVDACIERLKADEWWYEEGAGQGDEDASARYAGAWRQAPWTLPAHRVGD</sequence>
<evidence type="ECO:0008006" key="5">
    <source>
        <dbReference type="Google" id="ProtNLM"/>
    </source>
</evidence>
<feature type="compositionally biased region" description="Acidic residues" evidence="1">
    <location>
        <begin position="191"/>
        <end position="277"/>
    </location>
</feature>
<proteinExistence type="predicted"/>
<feature type="chain" id="PRO_5046429564" description="DUF4367 domain-containing protein" evidence="2">
    <location>
        <begin position="31"/>
        <end position="440"/>
    </location>
</feature>
<feature type="signal peptide" evidence="2">
    <location>
        <begin position="1"/>
        <end position="30"/>
    </location>
</feature>